<evidence type="ECO:0000256" key="2">
    <source>
        <dbReference type="ARBA" id="ARBA00022741"/>
    </source>
</evidence>
<protein>
    <recommendedName>
        <fullName evidence="5">5-formyltetrahydrofolate cyclo-ligase</fullName>
        <ecNumber evidence="5">6.3.3.2</ecNumber>
    </recommendedName>
</protein>
<dbReference type="NCBIfam" id="TIGR02727">
    <property type="entry name" value="MTHFS_bact"/>
    <property type="match status" value="1"/>
</dbReference>
<evidence type="ECO:0000313" key="6">
    <source>
        <dbReference type="EMBL" id="QMV85780.1"/>
    </source>
</evidence>
<keyword evidence="2 4" id="KW-0547">Nucleotide-binding</keyword>
<dbReference type="GO" id="GO:0035999">
    <property type="term" value="P:tetrahydrofolate interconversion"/>
    <property type="evidence" value="ECO:0007669"/>
    <property type="project" value="TreeGrafter"/>
</dbReference>
<dbReference type="PIRSF" id="PIRSF006806">
    <property type="entry name" value="FTHF_cligase"/>
    <property type="match status" value="1"/>
</dbReference>
<dbReference type="InterPro" id="IPR037171">
    <property type="entry name" value="NagB/RpiA_transferase-like"/>
</dbReference>
<dbReference type="GO" id="GO:0005524">
    <property type="term" value="F:ATP binding"/>
    <property type="evidence" value="ECO:0007669"/>
    <property type="project" value="UniProtKB-KW"/>
</dbReference>
<dbReference type="Gene3D" id="3.40.50.10420">
    <property type="entry name" value="NagB/RpiA/CoA transferase-like"/>
    <property type="match status" value="1"/>
</dbReference>
<dbReference type="Pfam" id="PF01812">
    <property type="entry name" value="5-FTHF_cyc-lig"/>
    <property type="match status" value="1"/>
</dbReference>
<name>A0A7G5FGN9_9CORY</name>
<sequence>MTIATEKTELRRRLFDVRRSLTPDSLASFNAALHSRIAEFLTQHGYTSVAAYMPTRTEPGGEDLVSFLLSIGVSVIIPVAHEDFSMSWHEVTPHTTFRKGAFGISEPVGTPLPGSPLKQVDVIFVPALAIDSAGYRLGKGGGYYDRALDVVAQPVTAALVFSHELLPHVPREPHDAPTDVIITPEKTLVTDGTF</sequence>
<dbReference type="PANTHER" id="PTHR23407">
    <property type="entry name" value="ATPASE INHIBITOR/5-FORMYLTETRAHYDROFOLATE CYCLO-LIGASE"/>
    <property type="match status" value="1"/>
</dbReference>
<dbReference type="AlphaFoldDB" id="A0A7G5FGN9"/>
<evidence type="ECO:0000313" key="7">
    <source>
        <dbReference type="Proteomes" id="UP000515570"/>
    </source>
</evidence>
<dbReference type="EMBL" id="CP059833">
    <property type="protein sequence ID" value="QMV85780.1"/>
    <property type="molecule type" value="Genomic_DNA"/>
</dbReference>
<evidence type="ECO:0000256" key="5">
    <source>
        <dbReference type="RuleBase" id="RU361279"/>
    </source>
</evidence>
<dbReference type="Proteomes" id="UP000515570">
    <property type="component" value="Chromosome"/>
</dbReference>
<dbReference type="SUPFAM" id="SSF100950">
    <property type="entry name" value="NagB/RpiA/CoA transferase-like"/>
    <property type="match status" value="1"/>
</dbReference>
<evidence type="ECO:0000256" key="1">
    <source>
        <dbReference type="ARBA" id="ARBA00010638"/>
    </source>
</evidence>
<feature type="binding site" evidence="4">
    <location>
        <position position="53"/>
    </location>
    <ligand>
        <name>substrate</name>
    </ligand>
</feature>
<dbReference type="GO" id="GO:0030272">
    <property type="term" value="F:5-formyltetrahydrofolate cyclo-ligase activity"/>
    <property type="evidence" value="ECO:0007669"/>
    <property type="project" value="UniProtKB-EC"/>
</dbReference>
<feature type="binding site" evidence="4">
    <location>
        <position position="58"/>
    </location>
    <ligand>
        <name>substrate</name>
    </ligand>
</feature>
<dbReference type="EC" id="6.3.3.2" evidence="5"/>
<accession>A0A7G5FGN9</accession>
<proteinExistence type="inferred from homology"/>
<keyword evidence="7" id="KW-1185">Reference proteome</keyword>
<evidence type="ECO:0000256" key="3">
    <source>
        <dbReference type="ARBA" id="ARBA00022840"/>
    </source>
</evidence>
<comment type="catalytic activity">
    <reaction evidence="5">
        <text>(6S)-5-formyl-5,6,7,8-tetrahydrofolate + ATP = (6R)-5,10-methenyltetrahydrofolate + ADP + phosphate</text>
        <dbReference type="Rhea" id="RHEA:10488"/>
        <dbReference type="ChEBI" id="CHEBI:30616"/>
        <dbReference type="ChEBI" id="CHEBI:43474"/>
        <dbReference type="ChEBI" id="CHEBI:57455"/>
        <dbReference type="ChEBI" id="CHEBI:57457"/>
        <dbReference type="ChEBI" id="CHEBI:456216"/>
        <dbReference type="EC" id="6.3.3.2"/>
    </reaction>
</comment>
<gene>
    <name evidence="6" type="ORF">HW450_03330</name>
</gene>
<feature type="binding site" evidence="4">
    <location>
        <begin position="7"/>
        <end position="11"/>
    </location>
    <ligand>
        <name>ATP</name>
        <dbReference type="ChEBI" id="CHEBI:30616"/>
    </ligand>
</feature>
<dbReference type="InterPro" id="IPR024185">
    <property type="entry name" value="FTHF_cligase-like_sf"/>
</dbReference>
<dbReference type="GO" id="GO:0046872">
    <property type="term" value="F:metal ion binding"/>
    <property type="evidence" value="ECO:0007669"/>
    <property type="project" value="UniProtKB-KW"/>
</dbReference>
<comment type="cofactor">
    <cofactor evidence="5">
        <name>Mg(2+)</name>
        <dbReference type="ChEBI" id="CHEBI:18420"/>
    </cofactor>
</comment>
<dbReference type="RefSeq" id="WP_182386600.1">
    <property type="nucleotide sequence ID" value="NZ_CP059833.1"/>
</dbReference>
<reference evidence="6 7" key="1">
    <citation type="submission" date="2020-07" db="EMBL/GenBank/DDBJ databases">
        <title>non toxigenic Corynebacterium sp. nov from a clinical source.</title>
        <authorList>
            <person name="Bernier A.-M."/>
            <person name="Bernard K."/>
        </authorList>
    </citation>
    <scope>NUCLEOTIDE SEQUENCE [LARGE SCALE GENOMIC DNA]</scope>
    <source>
        <strain evidence="7">NML 93-0612</strain>
    </source>
</reference>
<keyword evidence="5" id="KW-0479">Metal-binding</keyword>
<comment type="similarity">
    <text evidence="1 5">Belongs to the 5-formyltetrahydrofolate cyclo-ligase family.</text>
</comment>
<dbReference type="GO" id="GO:0009396">
    <property type="term" value="P:folic acid-containing compound biosynthetic process"/>
    <property type="evidence" value="ECO:0007669"/>
    <property type="project" value="TreeGrafter"/>
</dbReference>
<keyword evidence="3 4" id="KW-0067">ATP-binding</keyword>
<dbReference type="PANTHER" id="PTHR23407:SF1">
    <property type="entry name" value="5-FORMYLTETRAHYDROFOLATE CYCLO-LIGASE"/>
    <property type="match status" value="1"/>
</dbReference>
<organism evidence="6 7">
    <name type="scientific">Corynebacterium hindlerae</name>
    <dbReference type="NCBI Taxonomy" id="699041"/>
    <lineage>
        <taxon>Bacteria</taxon>
        <taxon>Bacillati</taxon>
        <taxon>Actinomycetota</taxon>
        <taxon>Actinomycetes</taxon>
        <taxon>Mycobacteriales</taxon>
        <taxon>Corynebacteriaceae</taxon>
        <taxon>Corynebacterium</taxon>
    </lineage>
</organism>
<keyword evidence="6" id="KW-0436">Ligase</keyword>
<feature type="binding site" evidence="4">
    <location>
        <begin position="136"/>
        <end position="144"/>
    </location>
    <ligand>
        <name>ATP</name>
        <dbReference type="ChEBI" id="CHEBI:30616"/>
    </ligand>
</feature>
<keyword evidence="5" id="KW-0460">Magnesium</keyword>
<evidence type="ECO:0000256" key="4">
    <source>
        <dbReference type="PIRSR" id="PIRSR006806-1"/>
    </source>
</evidence>
<dbReference type="InterPro" id="IPR002698">
    <property type="entry name" value="FTHF_cligase"/>
</dbReference>